<proteinExistence type="predicted"/>
<dbReference type="GO" id="GO:0050660">
    <property type="term" value="F:flavin adenine dinucleotide binding"/>
    <property type="evidence" value="ECO:0007669"/>
    <property type="project" value="InterPro"/>
</dbReference>
<dbReference type="PANTHER" id="PTHR34934:SF1">
    <property type="entry name" value="FLAVIN-DEPENDENT THYMIDYLATE SYNTHASE"/>
    <property type="match status" value="1"/>
</dbReference>
<keyword evidence="2" id="KW-1185">Reference proteome</keyword>
<evidence type="ECO:0000313" key="2">
    <source>
        <dbReference type="Proteomes" id="UP000593828"/>
    </source>
</evidence>
<dbReference type="EMBL" id="MT774378">
    <property type="protein sequence ID" value="QOR58337.1"/>
    <property type="molecule type" value="Genomic_DNA"/>
</dbReference>
<accession>A0A7M1RV80</accession>
<sequence length="300" mass="35119">MKLIKPSFEIWEQGAGPEGIYKQIERAGRVCYKSEDKITETSAKEFVERMIKSGHGAMLEHGTVYLFCDRGILEVGDTGRCRSITELSHNKYSKSKWLEDGLYITTNYRVLVENDWLDTLKYICEPTNYHAKRYTVKFTCDRGISHEFVRHRVMSFAQESTRYCNYSKDKFGNEITFIYPNWFSKYFDDDYSSFNTVDWQIGLDIACAETNWLYAMLYAEKAYFSSLDNGMKPQEARAVLPNSLKTELVVTGFVNDWKHFFELRDAGSAHPQARELAHPLHMEFFRRKYLVNLYDEANPD</sequence>
<dbReference type="InterPro" id="IPR036098">
    <property type="entry name" value="Thymidylate_synthase_ThyX_sf"/>
</dbReference>
<dbReference type="Pfam" id="PF02511">
    <property type="entry name" value="Thy1"/>
    <property type="match status" value="1"/>
</dbReference>
<name>A0A7M1RV80_9CAUD</name>
<dbReference type="GeneID" id="65128807"/>
<dbReference type="PANTHER" id="PTHR34934">
    <property type="entry name" value="FLAVIN-DEPENDENT THYMIDYLATE SYNTHASE"/>
    <property type="match status" value="1"/>
</dbReference>
<evidence type="ECO:0000313" key="1">
    <source>
        <dbReference type="EMBL" id="QOR58337.1"/>
    </source>
</evidence>
<dbReference type="GO" id="GO:0006231">
    <property type="term" value="P:dTMP biosynthetic process"/>
    <property type="evidence" value="ECO:0007669"/>
    <property type="project" value="InterPro"/>
</dbReference>
<dbReference type="RefSeq" id="YP_010110495.1">
    <property type="nucleotide sequence ID" value="NC_055871.1"/>
</dbReference>
<dbReference type="GO" id="GO:0050797">
    <property type="term" value="F:thymidylate synthase (FAD) activity"/>
    <property type="evidence" value="ECO:0007669"/>
    <property type="project" value="InterPro"/>
</dbReference>
<protein>
    <submittedName>
        <fullName evidence="1">Flavin-dependent thymidylate synthase</fullName>
    </submittedName>
</protein>
<dbReference type="Proteomes" id="UP000593828">
    <property type="component" value="Segment"/>
</dbReference>
<dbReference type="CDD" id="cd20175">
    <property type="entry name" value="ThyX"/>
    <property type="match status" value="1"/>
</dbReference>
<dbReference type="GO" id="GO:0070402">
    <property type="term" value="F:NADPH binding"/>
    <property type="evidence" value="ECO:0007669"/>
    <property type="project" value="TreeGrafter"/>
</dbReference>
<dbReference type="PROSITE" id="PS51331">
    <property type="entry name" value="THYX"/>
    <property type="match status" value="1"/>
</dbReference>
<dbReference type="InterPro" id="IPR003669">
    <property type="entry name" value="Thymidylate_synthase_ThyX"/>
</dbReference>
<dbReference type="SUPFAM" id="SSF69796">
    <property type="entry name" value="Thymidylate synthase-complementing protein Thy1"/>
    <property type="match status" value="1"/>
</dbReference>
<dbReference type="GO" id="GO:0004799">
    <property type="term" value="F:thymidylate synthase activity"/>
    <property type="evidence" value="ECO:0007669"/>
    <property type="project" value="TreeGrafter"/>
</dbReference>
<dbReference type="Gene3D" id="3.30.1360.170">
    <property type="match status" value="1"/>
</dbReference>
<dbReference type="KEGG" id="vg:65128807"/>
<organism evidence="1 2">
    <name type="scientific">uncultured phage cr106_1</name>
    <dbReference type="NCBI Taxonomy" id="2772062"/>
    <lineage>
        <taxon>Viruses</taxon>
        <taxon>Duplodnaviria</taxon>
        <taxon>Heunggongvirae</taxon>
        <taxon>Uroviricota</taxon>
        <taxon>Caudoviricetes</taxon>
        <taxon>Crassvirales</taxon>
        <taxon>Steigviridae</taxon>
        <taxon>Asinivirinae</taxon>
        <taxon>Mahstovirus</taxon>
        <taxon>Mahstovirus faecalis</taxon>
    </lineage>
</organism>
<reference evidence="1 2" key="1">
    <citation type="submission" date="2020-07" db="EMBL/GenBank/DDBJ databases">
        <title>Taxonomic proposal: Crassvirales, a new order of highly abundant and diverse bacterial viruses.</title>
        <authorList>
            <person name="Shkoporov A.N."/>
            <person name="Stockdale S.R."/>
            <person name="Guerin E."/>
            <person name="Ross R.P."/>
            <person name="Hill C."/>
        </authorList>
    </citation>
    <scope>NUCLEOTIDE SEQUENCE [LARGE SCALE GENOMIC DNA]</scope>
</reference>
<dbReference type="Gene3D" id="6.10.140.450">
    <property type="match status" value="1"/>
</dbReference>